<evidence type="ECO:0000259" key="6">
    <source>
        <dbReference type="Pfam" id="PF02656"/>
    </source>
</evidence>
<name>A0A239H634_9ACTN</name>
<proteinExistence type="predicted"/>
<evidence type="ECO:0000313" key="8">
    <source>
        <dbReference type="Proteomes" id="UP000198373"/>
    </source>
</evidence>
<protein>
    <submittedName>
        <fullName evidence="7">Putative membrane protein</fullName>
    </submittedName>
</protein>
<feature type="transmembrane region" description="Helical" evidence="5">
    <location>
        <begin position="43"/>
        <end position="65"/>
    </location>
</feature>
<dbReference type="EMBL" id="FZOO01000007">
    <property type="protein sequence ID" value="SNS76253.1"/>
    <property type="molecule type" value="Genomic_DNA"/>
</dbReference>
<feature type="transmembrane region" description="Helical" evidence="5">
    <location>
        <begin position="21"/>
        <end position="37"/>
    </location>
</feature>
<keyword evidence="4 5" id="KW-0472">Membrane</keyword>
<dbReference type="RefSeq" id="WP_089306458.1">
    <property type="nucleotide sequence ID" value="NZ_FZOO01000007.1"/>
</dbReference>
<evidence type="ECO:0000256" key="3">
    <source>
        <dbReference type="ARBA" id="ARBA00022989"/>
    </source>
</evidence>
<evidence type="ECO:0000256" key="5">
    <source>
        <dbReference type="SAM" id="Phobius"/>
    </source>
</evidence>
<dbReference type="InterPro" id="IPR003807">
    <property type="entry name" value="DUF202"/>
</dbReference>
<evidence type="ECO:0000256" key="4">
    <source>
        <dbReference type="ARBA" id="ARBA00023136"/>
    </source>
</evidence>
<keyword evidence="3 5" id="KW-1133">Transmembrane helix</keyword>
<organism evidence="7 8">
    <name type="scientific">Geodermatophilus pulveris</name>
    <dbReference type="NCBI Taxonomy" id="1564159"/>
    <lineage>
        <taxon>Bacteria</taxon>
        <taxon>Bacillati</taxon>
        <taxon>Actinomycetota</taxon>
        <taxon>Actinomycetes</taxon>
        <taxon>Geodermatophilales</taxon>
        <taxon>Geodermatophilaceae</taxon>
        <taxon>Geodermatophilus</taxon>
    </lineage>
</organism>
<sequence>MSGPAWRETQPERTDLSWQRTGLGVLAVAGLMSRAAVHGGAPVRLAAAGAAALLGLLVLGGLAPLRARAVQRAVERGAAVAAPRVVLLLTAVVVAVAGAALVSVLSPP</sequence>
<evidence type="ECO:0000313" key="7">
    <source>
        <dbReference type="EMBL" id="SNS76253.1"/>
    </source>
</evidence>
<gene>
    <name evidence="7" type="ORF">SAMN06893096_107202</name>
</gene>
<feature type="domain" description="DUF202" evidence="6">
    <location>
        <begin position="10"/>
        <end position="72"/>
    </location>
</feature>
<accession>A0A239H634</accession>
<feature type="transmembrane region" description="Helical" evidence="5">
    <location>
        <begin position="85"/>
        <end position="105"/>
    </location>
</feature>
<keyword evidence="2 5" id="KW-0812">Transmembrane</keyword>
<reference evidence="8" key="1">
    <citation type="submission" date="2017-06" db="EMBL/GenBank/DDBJ databases">
        <authorList>
            <person name="Varghese N."/>
            <person name="Submissions S."/>
        </authorList>
    </citation>
    <scope>NUCLEOTIDE SEQUENCE [LARGE SCALE GENOMIC DNA]</scope>
    <source>
        <strain evidence="8">DSM 46839</strain>
    </source>
</reference>
<comment type="subcellular location">
    <subcellularLocation>
        <location evidence="1">Endomembrane system</location>
        <topology evidence="1">Multi-pass membrane protein</topology>
    </subcellularLocation>
</comment>
<evidence type="ECO:0000256" key="1">
    <source>
        <dbReference type="ARBA" id="ARBA00004127"/>
    </source>
</evidence>
<keyword evidence="8" id="KW-1185">Reference proteome</keyword>
<dbReference type="Proteomes" id="UP000198373">
    <property type="component" value="Unassembled WGS sequence"/>
</dbReference>
<evidence type="ECO:0000256" key="2">
    <source>
        <dbReference type="ARBA" id="ARBA00022692"/>
    </source>
</evidence>
<dbReference type="AlphaFoldDB" id="A0A239H634"/>
<dbReference type="GO" id="GO:0012505">
    <property type="term" value="C:endomembrane system"/>
    <property type="evidence" value="ECO:0007669"/>
    <property type="project" value="UniProtKB-SubCell"/>
</dbReference>
<dbReference type="Pfam" id="PF02656">
    <property type="entry name" value="DUF202"/>
    <property type="match status" value="1"/>
</dbReference>
<dbReference type="OrthoDB" id="3701077at2"/>